<dbReference type="Gene3D" id="1.10.30.10">
    <property type="entry name" value="High mobility group box domain"/>
    <property type="match status" value="1"/>
</dbReference>
<feature type="compositionally biased region" description="Polar residues" evidence="4">
    <location>
        <begin position="344"/>
        <end position="358"/>
    </location>
</feature>
<dbReference type="GO" id="GO:0005634">
    <property type="term" value="C:nucleus"/>
    <property type="evidence" value="ECO:0007669"/>
    <property type="project" value="UniProtKB-UniRule"/>
</dbReference>
<organism evidence="6 7">
    <name type="scientific">Microdochium bolleyi</name>
    <dbReference type="NCBI Taxonomy" id="196109"/>
    <lineage>
        <taxon>Eukaryota</taxon>
        <taxon>Fungi</taxon>
        <taxon>Dikarya</taxon>
        <taxon>Ascomycota</taxon>
        <taxon>Pezizomycotina</taxon>
        <taxon>Sordariomycetes</taxon>
        <taxon>Xylariomycetidae</taxon>
        <taxon>Xylariales</taxon>
        <taxon>Microdochiaceae</taxon>
        <taxon>Microdochium</taxon>
    </lineage>
</organism>
<proteinExistence type="predicted"/>
<dbReference type="PANTHER" id="PTHR10270">
    <property type="entry name" value="SOX TRANSCRIPTION FACTOR"/>
    <property type="match status" value="1"/>
</dbReference>
<evidence type="ECO:0000259" key="5">
    <source>
        <dbReference type="PROSITE" id="PS50118"/>
    </source>
</evidence>
<dbReference type="AlphaFoldDB" id="A0A136JA98"/>
<dbReference type="Pfam" id="PF00505">
    <property type="entry name" value="HMG_box"/>
    <property type="match status" value="1"/>
</dbReference>
<feature type="compositionally biased region" description="Polar residues" evidence="4">
    <location>
        <begin position="149"/>
        <end position="165"/>
    </location>
</feature>
<evidence type="ECO:0000256" key="3">
    <source>
        <dbReference type="PROSITE-ProRule" id="PRU00267"/>
    </source>
</evidence>
<dbReference type="GO" id="GO:0030154">
    <property type="term" value="P:cell differentiation"/>
    <property type="evidence" value="ECO:0007669"/>
    <property type="project" value="TreeGrafter"/>
</dbReference>
<feature type="compositionally biased region" description="Low complexity" evidence="4">
    <location>
        <begin position="175"/>
        <end position="194"/>
    </location>
</feature>
<feature type="DNA-binding region" description="HMG box" evidence="3">
    <location>
        <begin position="252"/>
        <end position="320"/>
    </location>
</feature>
<evidence type="ECO:0000256" key="2">
    <source>
        <dbReference type="ARBA" id="ARBA00023163"/>
    </source>
</evidence>
<feature type="compositionally biased region" description="Polar residues" evidence="4">
    <location>
        <begin position="472"/>
        <end position="481"/>
    </location>
</feature>
<keyword evidence="7" id="KW-1185">Reference proteome</keyword>
<dbReference type="CDD" id="cd01389">
    <property type="entry name" value="HMG-box_ROX1-like"/>
    <property type="match status" value="1"/>
</dbReference>
<dbReference type="InterPro" id="IPR036910">
    <property type="entry name" value="HMG_box_dom_sf"/>
</dbReference>
<dbReference type="OrthoDB" id="6247875at2759"/>
<dbReference type="InParanoid" id="A0A136JA98"/>
<dbReference type="PROSITE" id="PS50118">
    <property type="entry name" value="HMG_BOX_2"/>
    <property type="match status" value="1"/>
</dbReference>
<gene>
    <name evidence="6" type="ORF">Micbo1qcDRAFT_202021</name>
</gene>
<dbReference type="EMBL" id="KQ964247">
    <property type="protein sequence ID" value="KXJ94109.1"/>
    <property type="molecule type" value="Genomic_DNA"/>
</dbReference>
<feature type="region of interest" description="Disordered" evidence="4">
    <location>
        <begin position="303"/>
        <end position="376"/>
    </location>
</feature>
<keyword evidence="1 3" id="KW-0238">DNA-binding</keyword>
<evidence type="ECO:0000313" key="6">
    <source>
        <dbReference type="EMBL" id="KXJ94109.1"/>
    </source>
</evidence>
<evidence type="ECO:0000313" key="7">
    <source>
        <dbReference type="Proteomes" id="UP000070501"/>
    </source>
</evidence>
<feature type="compositionally biased region" description="Polar residues" evidence="4">
    <location>
        <begin position="230"/>
        <end position="240"/>
    </location>
</feature>
<dbReference type="Proteomes" id="UP000070501">
    <property type="component" value="Unassembled WGS sequence"/>
</dbReference>
<protein>
    <recommendedName>
        <fullName evidence="5">HMG box domain-containing protein</fullName>
    </recommendedName>
</protein>
<evidence type="ECO:0000256" key="1">
    <source>
        <dbReference type="ARBA" id="ARBA00023125"/>
    </source>
</evidence>
<dbReference type="GO" id="GO:0000978">
    <property type="term" value="F:RNA polymerase II cis-regulatory region sequence-specific DNA binding"/>
    <property type="evidence" value="ECO:0007669"/>
    <property type="project" value="TreeGrafter"/>
</dbReference>
<feature type="region of interest" description="Disordered" evidence="4">
    <location>
        <begin position="149"/>
        <end position="255"/>
    </location>
</feature>
<dbReference type="STRING" id="196109.A0A136JA98"/>
<feature type="region of interest" description="Disordered" evidence="4">
    <location>
        <begin position="471"/>
        <end position="495"/>
    </location>
</feature>
<feature type="compositionally biased region" description="Basic and acidic residues" evidence="4">
    <location>
        <begin position="303"/>
        <end position="319"/>
    </location>
</feature>
<sequence>MQPSFPSGGGAFSDNGGCSGGFSPPNQIPSMPQPGAAPSSHQPFELALNQNLVRLLREWQYCQQLPRPVVDIVCIPTSIYDSWTAQAKILVRQLHGASTRKDVVYCFDSYIAGRMYIGALMDFISAGYWIHQEPGSSMPAVGLVHQQSRLPVPSQQSSVGTQSTRDPMEPLPGTAAMSPSSSAQVPPQPAAEASHQNASTSAGSSWPQNTTRPAEQGTSRKRAIIALSDIQDSTSAQVSTERPDKKAKKTKVPRPANAWILYRRAQRPDFAKQHPGASEGELSTFISAAWRAESTEVRTYWKQKEKEERDEHKQKHPDYKYAPTAPKQKGTKPARKSRLASAPSALNTGLVTSDSNQDPAKEFVKRQQTASTEATGYADKHTIPVASGSTPIVAEILDIAPFSPSIVFQFSPQSTDAFETAYPVAAAQEPTNQVLSEPACQETLNLEYIEAFLKINPTTDFEVKPILGASDSGPTVESATDSVDPASINATTPTDARGQGILGECWLKDSIFANTILESNESSALADANSTTVVADSSNACVMSPLAAVASSDPVKSSSAFDTDEFFNMDVFAAHPPTGLLGDHHTEPVDFDFIFDDCLSGNLQV</sequence>
<feature type="domain" description="HMG box" evidence="5">
    <location>
        <begin position="252"/>
        <end position="320"/>
    </location>
</feature>
<dbReference type="InterPro" id="IPR050140">
    <property type="entry name" value="SRY-related_HMG-box_TF-like"/>
</dbReference>
<dbReference type="PANTHER" id="PTHR10270:SF161">
    <property type="entry name" value="SEX-DETERMINING REGION Y PROTEIN"/>
    <property type="match status" value="1"/>
</dbReference>
<dbReference type="GO" id="GO:0001228">
    <property type="term" value="F:DNA-binding transcription activator activity, RNA polymerase II-specific"/>
    <property type="evidence" value="ECO:0007669"/>
    <property type="project" value="TreeGrafter"/>
</dbReference>
<dbReference type="InterPro" id="IPR009071">
    <property type="entry name" value="HMG_box_dom"/>
</dbReference>
<feature type="compositionally biased region" description="Polar residues" evidence="4">
    <location>
        <begin position="195"/>
        <end position="217"/>
    </location>
</feature>
<evidence type="ECO:0000256" key="4">
    <source>
        <dbReference type="SAM" id="MobiDB-lite"/>
    </source>
</evidence>
<name>A0A136JA98_9PEZI</name>
<keyword evidence="2" id="KW-0804">Transcription</keyword>
<keyword evidence="3" id="KW-0539">Nucleus</keyword>
<dbReference type="SUPFAM" id="SSF47095">
    <property type="entry name" value="HMG-box"/>
    <property type="match status" value="1"/>
</dbReference>
<feature type="compositionally biased region" description="Basic residues" evidence="4">
    <location>
        <begin position="329"/>
        <end position="338"/>
    </location>
</feature>
<reference evidence="7" key="1">
    <citation type="submission" date="2016-02" db="EMBL/GenBank/DDBJ databases">
        <title>Draft genome sequence of Microdochium bolleyi, a fungal endophyte of beachgrass.</title>
        <authorList>
            <consortium name="DOE Joint Genome Institute"/>
            <person name="David A.S."/>
            <person name="May G."/>
            <person name="Haridas S."/>
            <person name="Lim J."/>
            <person name="Wang M."/>
            <person name="Labutti K."/>
            <person name="Lipzen A."/>
            <person name="Barry K."/>
            <person name="Grigoriev I.V."/>
        </authorList>
    </citation>
    <scope>NUCLEOTIDE SEQUENCE [LARGE SCALE GENOMIC DNA]</scope>
    <source>
        <strain evidence="7">J235TASD1</strain>
    </source>
</reference>
<dbReference type="SMART" id="SM00398">
    <property type="entry name" value="HMG"/>
    <property type="match status" value="1"/>
</dbReference>
<accession>A0A136JA98</accession>